<evidence type="ECO:0000313" key="1">
    <source>
        <dbReference type="EMBL" id="BCB84047.1"/>
    </source>
</evidence>
<sequence>MTPWEDVDRHMKEMRDFLIKDRADTVAQAQREADEARARGDERWSRLWQGRADELTAYRFHWERAEEAA</sequence>
<dbReference type="Proteomes" id="UP000503011">
    <property type="component" value="Chromosome"/>
</dbReference>
<accession>A0A6F8YDB0</accession>
<gene>
    <name evidence="1" type="ORF">Psuf_013600</name>
</gene>
<dbReference type="AlphaFoldDB" id="A0A6F8YDB0"/>
<reference evidence="1 2" key="1">
    <citation type="submission" date="2020-03" db="EMBL/GenBank/DDBJ databases">
        <title>Whole genome shotgun sequence of Phytohabitans suffuscus NBRC 105367.</title>
        <authorList>
            <person name="Komaki H."/>
            <person name="Tamura T."/>
        </authorList>
    </citation>
    <scope>NUCLEOTIDE SEQUENCE [LARGE SCALE GENOMIC DNA]</scope>
    <source>
        <strain evidence="1 2">NBRC 105367</strain>
    </source>
</reference>
<protein>
    <submittedName>
        <fullName evidence="1">Uncharacterized protein</fullName>
    </submittedName>
</protein>
<proteinExistence type="predicted"/>
<name>A0A6F8YDB0_9ACTN</name>
<reference evidence="1 2" key="2">
    <citation type="submission" date="2020-03" db="EMBL/GenBank/DDBJ databases">
        <authorList>
            <person name="Ichikawa N."/>
            <person name="Kimura A."/>
            <person name="Kitahashi Y."/>
            <person name="Uohara A."/>
        </authorList>
    </citation>
    <scope>NUCLEOTIDE SEQUENCE [LARGE SCALE GENOMIC DNA]</scope>
    <source>
        <strain evidence="1 2">NBRC 105367</strain>
    </source>
</reference>
<keyword evidence="2" id="KW-1185">Reference proteome</keyword>
<evidence type="ECO:0000313" key="2">
    <source>
        <dbReference type="Proteomes" id="UP000503011"/>
    </source>
</evidence>
<dbReference type="KEGG" id="psuu:Psuf_013600"/>
<dbReference type="RefSeq" id="WP_173155048.1">
    <property type="nucleotide sequence ID" value="NZ_AP022871.1"/>
</dbReference>
<dbReference type="EMBL" id="AP022871">
    <property type="protein sequence ID" value="BCB84047.1"/>
    <property type="molecule type" value="Genomic_DNA"/>
</dbReference>
<organism evidence="1 2">
    <name type="scientific">Phytohabitans suffuscus</name>
    <dbReference type="NCBI Taxonomy" id="624315"/>
    <lineage>
        <taxon>Bacteria</taxon>
        <taxon>Bacillati</taxon>
        <taxon>Actinomycetota</taxon>
        <taxon>Actinomycetes</taxon>
        <taxon>Micromonosporales</taxon>
        <taxon>Micromonosporaceae</taxon>
    </lineage>
</organism>